<evidence type="ECO:0000256" key="5">
    <source>
        <dbReference type="ARBA" id="ARBA00022801"/>
    </source>
</evidence>
<comment type="caution">
    <text evidence="7">The sequence shown here is derived from an EMBL/GenBank/DDBJ whole genome shotgun (WGS) entry which is preliminary data.</text>
</comment>
<dbReference type="Gene3D" id="3.30.420.10">
    <property type="entry name" value="Ribonuclease H-like superfamily/Ribonuclease H"/>
    <property type="match status" value="1"/>
</dbReference>
<dbReference type="InterPro" id="IPR041588">
    <property type="entry name" value="Integrase_H2C2"/>
</dbReference>
<evidence type="ECO:0000313" key="7">
    <source>
        <dbReference type="EMBL" id="CAB4036760.1"/>
    </source>
</evidence>
<evidence type="ECO:0000256" key="6">
    <source>
        <dbReference type="ARBA" id="ARBA00022918"/>
    </source>
</evidence>
<feature type="non-terminal residue" evidence="7">
    <location>
        <position position="1541"/>
    </location>
</feature>
<dbReference type="InterPro" id="IPR036397">
    <property type="entry name" value="RNaseH_sf"/>
</dbReference>
<feature type="non-terminal residue" evidence="7">
    <location>
        <position position="1"/>
    </location>
</feature>
<dbReference type="InterPro" id="IPR012337">
    <property type="entry name" value="RNaseH-like_sf"/>
</dbReference>
<dbReference type="GO" id="GO:0003676">
    <property type="term" value="F:nucleic acid binding"/>
    <property type="evidence" value="ECO:0007669"/>
    <property type="project" value="InterPro"/>
</dbReference>
<evidence type="ECO:0000256" key="1">
    <source>
        <dbReference type="ARBA" id="ARBA00022679"/>
    </source>
</evidence>
<dbReference type="InterPro" id="IPR041373">
    <property type="entry name" value="RT_RNaseH"/>
</dbReference>
<sequence>SAQCEYESFEDELMRDQFISGLASEQLRVKLIGKGHKHKDGERAKVTLPEVAEVAKEATTATNQLMKTARETQVYEQVNYNNNTKQKQSNRDPCFWCSGQHKQPRQRFCPAYSKRCNKCGTLGHFARACRNAGNVPGSVESRKPYMQLQQQQYGNQVEVEDNYVNEELFMTDHDMNKQENANGRKFFAHVTVVETNRSKVVKAQIDSASTCNTIPVNIHINKTKAAIQTYGDQWIKPKGKVTFCCERKGKLHLLDFLVVDVPRGKPPLLSGRDAEILGYLDIHADEIHSVNEVKTDKNSNVHNQKIQNEQLNHQNSECNAQSPASNIQGQESVRQRAQALHKSSKIPQLGELTKEFVLEHYDKVFQPGRGNPLGAPMHIEMDPDIRPVHAPRRRIPVAKVQRVNEALEKLCEERVIVPVTQPTNWLSNMLIKEKPNGKLRICIDPSQTINKAIKRPIYTIPTIEEKLPFLTKAKVFTIVDVSEAFHNVVLDELSSLLTTFQGPNGRYRYLRMPFGISSGPEEYQRRQREFLEGLEGVINIADDICIFGCGDTDEQASKDHDKNLIALLDRCSERDLRLSAKKIQFKATSVSFMGHILTDKGVAPDPSKVIAIQEMPKPVDRNGVQRFLGMCQYLSKFCPKLSKIVLPLRDLTRINVEFIWTDVHESAFNSAKDLIASSTILQYYDVTLPVTLQVDASDEAIGGVLLQNGKPVCFTSHTLDSTERNYAQIEKECLAIVTCMSKWHQYLYGKKNILVHTDHQPLETIFRKPLSKAPRRLQRMMLKLQQYHFSVQYKKGKEMYIADTLSRAALTNPTAMGTSEEEVFRMELSSMDLKPPNLSNVTLERLKEEVSSDATLKSLYETVLIGWPLDRASLPADLRPYWSFRDEISIDNGVLLKSHQVIIPPSMRQEMLNKIHKAHQGADSSIRRARETLFWPGMSAAIRQTCLSCGLCAQYKSERPTEPMKSQEIPTLPWERISVDLFQLDGKTYLVTVDHYSDFIEIDWLKNTSATAVINAMKKNFARAGIPRACVSDNGPQFSSHEYSQFASEYGFKPVKSSPYHSKGNGKAESAVKVAKNILKKARHEDPYLALLAYRNTPQQGHKVSPAQRLMNRKLRDITVSVPQQLKPHPVSSTEVVNDIMSRRVRSKQLYDKRASPKPLKSFSRNDQVFVKPNPKNKHKPWIYGEVVKNRGHPSCVVNTAVGLIQRNHKQLRKADVTPQAFNKTNLEIVSLPDDLELEIVSLPDETLPSSLALPTETTEEQVTALPSPVVEIQPAPLRCSTRIRKSPVLENNKAILTASIITNWIKSFLTRRSQRVRMPHCVSEWQILNGETDGNALTILPLRKPLTAQIWIKFILNDLKSWQEARYAKAAEKVYRVYRPIDYSMDYYNWTSFGVRVPGIADKNYFTTNNFIWIRSKTNAILSLTNEKQNTFAWNTNMAAIAFVESLLPKIDELTIDIEDGLVSINGYNIFRHLCQTPLSVLTIDSLRNQHPNCSLVLIGDFSDFDISNILSSHNLKQVVKVPTRGTAILDLIITNQPNL</sequence>
<dbReference type="CDD" id="cd09274">
    <property type="entry name" value="RNase_HI_RT_Ty3"/>
    <property type="match status" value="1"/>
</dbReference>
<dbReference type="CDD" id="cd01647">
    <property type="entry name" value="RT_LTR"/>
    <property type="match status" value="1"/>
</dbReference>
<dbReference type="Pfam" id="PF00078">
    <property type="entry name" value="RVT_1"/>
    <property type="match status" value="1"/>
</dbReference>
<dbReference type="GO" id="GO:0003964">
    <property type="term" value="F:RNA-directed DNA polymerase activity"/>
    <property type="evidence" value="ECO:0007669"/>
    <property type="project" value="UniProtKB-KW"/>
</dbReference>
<evidence type="ECO:0000256" key="2">
    <source>
        <dbReference type="ARBA" id="ARBA00022695"/>
    </source>
</evidence>
<dbReference type="GO" id="GO:0016787">
    <property type="term" value="F:hydrolase activity"/>
    <property type="evidence" value="ECO:0007669"/>
    <property type="project" value="UniProtKB-KW"/>
</dbReference>
<dbReference type="Pfam" id="PF00665">
    <property type="entry name" value="rve"/>
    <property type="match status" value="1"/>
</dbReference>
<evidence type="ECO:0000313" key="8">
    <source>
        <dbReference type="Proteomes" id="UP001152795"/>
    </source>
</evidence>
<keyword evidence="8" id="KW-1185">Reference proteome</keyword>
<dbReference type="SUPFAM" id="SSF53098">
    <property type="entry name" value="Ribonuclease H-like"/>
    <property type="match status" value="1"/>
</dbReference>
<protein>
    <submittedName>
        <fullName evidence="7">Transposon Ty3-G Gag-Pol poly</fullName>
    </submittedName>
</protein>
<accession>A0A6S7K4M5</accession>
<keyword evidence="2" id="KW-0548">Nucleotidyltransferase</keyword>
<gene>
    <name evidence="7" type="ORF">PACLA_8A016166</name>
</gene>
<dbReference type="GO" id="GO:0008270">
    <property type="term" value="F:zinc ion binding"/>
    <property type="evidence" value="ECO:0007669"/>
    <property type="project" value="InterPro"/>
</dbReference>
<dbReference type="InterPro" id="IPR043502">
    <property type="entry name" value="DNA/RNA_pol_sf"/>
</dbReference>
<proteinExistence type="predicted"/>
<dbReference type="PANTHER" id="PTHR37984:SF8">
    <property type="entry name" value="CCHC-TYPE DOMAIN-CONTAINING PROTEIN"/>
    <property type="match status" value="1"/>
</dbReference>
<dbReference type="GO" id="GO:0004519">
    <property type="term" value="F:endonuclease activity"/>
    <property type="evidence" value="ECO:0007669"/>
    <property type="project" value="UniProtKB-KW"/>
</dbReference>
<dbReference type="FunFam" id="1.10.340.70:FF:000004">
    <property type="entry name" value="Retrovirus-related Pol polyprotein from transposon 297-like Protein"/>
    <property type="match status" value="1"/>
</dbReference>
<evidence type="ECO:0000256" key="4">
    <source>
        <dbReference type="ARBA" id="ARBA00022759"/>
    </source>
</evidence>
<keyword evidence="3" id="KW-0540">Nuclease</keyword>
<dbReference type="SUPFAM" id="SSF56672">
    <property type="entry name" value="DNA/RNA polymerases"/>
    <property type="match status" value="1"/>
</dbReference>
<dbReference type="OrthoDB" id="7975104at2759"/>
<dbReference type="PROSITE" id="PS50158">
    <property type="entry name" value="ZF_CCHC"/>
    <property type="match status" value="1"/>
</dbReference>
<evidence type="ECO:0000256" key="3">
    <source>
        <dbReference type="ARBA" id="ARBA00022722"/>
    </source>
</evidence>
<dbReference type="InterPro" id="IPR050951">
    <property type="entry name" value="Retrovirus_Pol_polyprotein"/>
</dbReference>
<dbReference type="GO" id="GO:0015074">
    <property type="term" value="P:DNA integration"/>
    <property type="evidence" value="ECO:0007669"/>
    <property type="project" value="InterPro"/>
</dbReference>
<dbReference type="Gene3D" id="1.10.340.70">
    <property type="match status" value="1"/>
</dbReference>
<dbReference type="PROSITE" id="PS50994">
    <property type="entry name" value="INTEGRASE"/>
    <property type="match status" value="1"/>
</dbReference>
<name>A0A6S7K4M5_PARCT</name>
<keyword evidence="1" id="KW-0808">Transferase</keyword>
<keyword evidence="4" id="KW-0255">Endonuclease</keyword>
<dbReference type="FunFam" id="3.30.70.270:FF:000026">
    <property type="entry name" value="Transposon Ty3-G Gag-Pol polyprotein"/>
    <property type="match status" value="1"/>
</dbReference>
<dbReference type="InterPro" id="IPR001584">
    <property type="entry name" value="Integrase_cat-core"/>
</dbReference>
<dbReference type="Gene3D" id="3.30.70.270">
    <property type="match status" value="2"/>
</dbReference>
<keyword evidence="6" id="KW-0695">RNA-directed DNA polymerase</keyword>
<dbReference type="FunFam" id="3.30.420.10:FF:000063">
    <property type="entry name" value="Retrovirus-related Pol polyprotein from transposon 297-like Protein"/>
    <property type="match status" value="1"/>
</dbReference>
<dbReference type="Pfam" id="PF17921">
    <property type="entry name" value="Integrase_H2C2"/>
    <property type="match status" value="1"/>
</dbReference>
<organism evidence="7 8">
    <name type="scientific">Paramuricea clavata</name>
    <name type="common">Red gorgonian</name>
    <name type="synonym">Violescent sea-whip</name>
    <dbReference type="NCBI Taxonomy" id="317549"/>
    <lineage>
        <taxon>Eukaryota</taxon>
        <taxon>Metazoa</taxon>
        <taxon>Cnidaria</taxon>
        <taxon>Anthozoa</taxon>
        <taxon>Octocorallia</taxon>
        <taxon>Malacalcyonacea</taxon>
        <taxon>Plexauridae</taxon>
        <taxon>Paramuricea</taxon>
    </lineage>
</organism>
<dbReference type="EMBL" id="CACRXK020022379">
    <property type="protein sequence ID" value="CAB4036760.1"/>
    <property type="molecule type" value="Genomic_DNA"/>
</dbReference>
<dbReference type="FunFam" id="3.10.20.370:FF:000001">
    <property type="entry name" value="Retrovirus-related Pol polyprotein from transposon 17.6-like protein"/>
    <property type="match status" value="1"/>
</dbReference>
<dbReference type="InterPro" id="IPR043128">
    <property type="entry name" value="Rev_trsase/Diguanyl_cyclase"/>
</dbReference>
<dbReference type="InterPro" id="IPR000477">
    <property type="entry name" value="RT_dom"/>
</dbReference>
<dbReference type="PROSITE" id="PS50878">
    <property type="entry name" value="RT_POL"/>
    <property type="match status" value="1"/>
</dbReference>
<reference evidence="7" key="1">
    <citation type="submission" date="2020-04" db="EMBL/GenBank/DDBJ databases">
        <authorList>
            <person name="Alioto T."/>
            <person name="Alioto T."/>
            <person name="Gomez Garrido J."/>
        </authorList>
    </citation>
    <scope>NUCLEOTIDE SEQUENCE</scope>
    <source>
        <strain evidence="7">A484AB</strain>
    </source>
</reference>
<dbReference type="Gene3D" id="3.10.10.10">
    <property type="entry name" value="HIV Type 1 Reverse Transcriptase, subunit A, domain 1"/>
    <property type="match status" value="1"/>
</dbReference>
<dbReference type="PANTHER" id="PTHR37984">
    <property type="entry name" value="PROTEIN CBG26694"/>
    <property type="match status" value="1"/>
</dbReference>
<dbReference type="InterPro" id="IPR001878">
    <property type="entry name" value="Znf_CCHC"/>
</dbReference>
<keyword evidence="5" id="KW-0378">Hydrolase</keyword>
<dbReference type="Pfam" id="PF17917">
    <property type="entry name" value="RT_RNaseH"/>
    <property type="match status" value="1"/>
</dbReference>
<dbReference type="Proteomes" id="UP001152795">
    <property type="component" value="Unassembled WGS sequence"/>
</dbReference>